<dbReference type="Proteomes" id="UP000293092">
    <property type="component" value="Unassembled WGS sequence"/>
</dbReference>
<comment type="caution">
    <text evidence="1">The sequence shown here is derived from an EMBL/GenBank/DDBJ whole genome shotgun (WGS) entry which is preliminary data.</text>
</comment>
<name>A0ACD2HH48_9GAMM</name>
<gene>
    <name evidence="1" type="ORF">CWI82_09610</name>
</gene>
<organism evidence="1 2">
    <name type="scientific">Pseudidiomarina tainanensis</name>
    <dbReference type="NCBI Taxonomy" id="502365"/>
    <lineage>
        <taxon>Bacteria</taxon>
        <taxon>Pseudomonadati</taxon>
        <taxon>Pseudomonadota</taxon>
        <taxon>Gammaproteobacteria</taxon>
        <taxon>Alteromonadales</taxon>
        <taxon>Idiomarinaceae</taxon>
        <taxon>Pseudidiomarina</taxon>
    </lineage>
</organism>
<sequence length="117" mass="13465">MSLLFLEQEFDGDFDFISELLFTVRNESKQYLERINHLRSYGDKISANELRRIAHLMKSTANTIGLFEVGNQLEKIESQFESELMSVSHINSNVDDLSTLVQEIHTVANKLLMEIDA</sequence>
<protein>
    <submittedName>
        <fullName evidence="1">Uncharacterized protein</fullName>
    </submittedName>
</protein>
<keyword evidence="2" id="KW-1185">Reference proteome</keyword>
<evidence type="ECO:0000313" key="1">
    <source>
        <dbReference type="EMBL" id="RZQ55624.1"/>
    </source>
</evidence>
<reference evidence="1" key="1">
    <citation type="submission" date="2017-11" db="EMBL/GenBank/DDBJ databases">
        <title>Comparative genomic and phylogenomic analyses of the family Idiomarinaceae.</title>
        <authorList>
            <person name="Liu Y."/>
            <person name="Shao Z."/>
        </authorList>
    </citation>
    <scope>NUCLEOTIDE SEQUENCE</scope>
    <source>
        <strain evidence="1">PIN1</strain>
    </source>
</reference>
<evidence type="ECO:0000313" key="2">
    <source>
        <dbReference type="Proteomes" id="UP000293092"/>
    </source>
</evidence>
<proteinExistence type="predicted"/>
<accession>A0ACD2HH48</accession>
<dbReference type="EMBL" id="PIQJ01000002">
    <property type="protein sequence ID" value="RZQ55624.1"/>
    <property type="molecule type" value="Genomic_DNA"/>
</dbReference>